<evidence type="ECO:0000256" key="1">
    <source>
        <dbReference type="SAM" id="MobiDB-lite"/>
    </source>
</evidence>
<evidence type="ECO:0000313" key="3">
    <source>
        <dbReference type="Proteomes" id="UP000182719"/>
    </source>
</evidence>
<feature type="compositionally biased region" description="Polar residues" evidence="1">
    <location>
        <begin position="111"/>
        <end position="129"/>
    </location>
</feature>
<dbReference type="Proteomes" id="UP000182719">
    <property type="component" value="Unassembled WGS sequence"/>
</dbReference>
<accession>A0A1H7LEU1</accession>
<organism evidence="2 3">
    <name type="scientific">Stigmatella aurantiaca</name>
    <dbReference type="NCBI Taxonomy" id="41"/>
    <lineage>
        <taxon>Bacteria</taxon>
        <taxon>Pseudomonadati</taxon>
        <taxon>Myxococcota</taxon>
        <taxon>Myxococcia</taxon>
        <taxon>Myxococcales</taxon>
        <taxon>Cystobacterineae</taxon>
        <taxon>Archangiaceae</taxon>
        <taxon>Stigmatella</taxon>
    </lineage>
</organism>
<dbReference type="RefSeq" id="WP_143101341.1">
    <property type="nucleotide sequence ID" value="NZ_FOAP01000003.1"/>
</dbReference>
<protein>
    <submittedName>
        <fullName evidence="2">Uncharacterized protein</fullName>
    </submittedName>
</protein>
<name>A0A1H7LEU1_STIAU</name>
<feature type="compositionally biased region" description="Basic and acidic residues" evidence="1">
    <location>
        <begin position="43"/>
        <end position="54"/>
    </location>
</feature>
<feature type="region of interest" description="Disordered" evidence="1">
    <location>
        <begin position="1"/>
        <end position="214"/>
    </location>
</feature>
<dbReference type="AlphaFoldDB" id="A0A1H7LEU1"/>
<feature type="compositionally biased region" description="Low complexity" evidence="1">
    <location>
        <begin position="151"/>
        <end position="160"/>
    </location>
</feature>
<sequence length="320" mass="33198">MIKTPPSSQPRPSTASRGQPKPQVQRVRTNRAQANKGAQNVQGHHEEDEPDMMKDPGSSLGHHGDRHKDASEETLRMLEESRHRDRQEFQKRSQDGDKGHGPPPPPVALPSTHSTGTHLSTPQAAQTGSRRALFGGPADKRPGEPPPAPGSPSATGSRPALPSSAPLTGSRLALTAQAAPPGSRPELSPTGSRPALPPKMDARHLLSTGKPVGTYLKPHAPASAAGAAPALQAAVKEAQALLAQVKGIEHIGTGENQAGQTVLVVAAGRGFTYDSLLAVPEKVQGLPVVVSISFPNLSLRRTAAPAAGLPPAGPVNKLGR</sequence>
<proteinExistence type="predicted"/>
<dbReference type="EMBL" id="FOAP01000003">
    <property type="protein sequence ID" value="SEK97368.1"/>
    <property type="molecule type" value="Genomic_DNA"/>
</dbReference>
<gene>
    <name evidence="2" type="ORF">SAMN05444354_103216</name>
</gene>
<evidence type="ECO:0000313" key="2">
    <source>
        <dbReference type="EMBL" id="SEK97368.1"/>
    </source>
</evidence>
<feature type="compositionally biased region" description="Basic and acidic residues" evidence="1">
    <location>
        <begin position="62"/>
        <end position="100"/>
    </location>
</feature>
<keyword evidence="3" id="KW-1185">Reference proteome</keyword>
<feature type="compositionally biased region" description="Polar residues" evidence="1">
    <location>
        <begin position="26"/>
        <end position="42"/>
    </location>
</feature>
<reference evidence="3" key="1">
    <citation type="submission" date="2016-10" db="EMBL/GenBank/DDBJ databases">
        <authorList>
            <person name="Varghese N."/>
            <person name="Submissions S."/>
        </authorList>
    </citation>
    <scope>NUCLEOTIDE SEQUENCE [LARGE SCALE GENOMIC DNA]</scope>
    <source>
        <strain evidence="3">DSM 17044</strain>
    </source>
</reference>